<dbReference type="PANTHER" id="PTHR12537:SF12">
    <property type="entry name" value="MATERNAL PROTEIN PUMILIO"/>
    <property type="match status" value="1"/>
</dbReference>
<feature type="repeat" description="Pumilio" evidence="7">
    <location>
        <begin position="366"/>
        <end position="400"/>
    </location>
</feature>
<reference evidence="10 11" key="1">
    <citation type="submission" date="2014-04" db="EMBL/GenBank/DDBJ databases">
        <authorList>
            <consortium name="DOE Joint Genome Institute"/>
            <person name="Kuo A."/>
            <person name="Zuccaro A."/>
            <person name="Kohler A."/>
            <person name="Nagy L.G."/>
            <person name="Floudas D."/>
            <person name="Copeland A."/>
            <person name="Barry K.W."/>
            <person name="Cichocki N."/>
            <person name="Veneault-Fourrey C."/>
            <person name="LaButti K."/>
            <person name="Lindquist E.A."/>
            <person name="Lipzen A."/>
            <person name="Lundell T."/>
            <person name="Morin E."/>
            <person name="Murat C."/>
            <person name="Sun H."/>
            <person name="Tunlid A."/>
            <person name="Henrissat B."/>
            <person name="Grigoriev I.V."/>
            <person name="Hibbett D.S."/>
            <person name="Martin F."/>
            <person name="Nordberg H.P."/>
            <person name="Cantor M.N."/>
            <person name="Hua S.X."/>
        </authorList>
    </citation>
    <scope>NUCLEOTIDE SEQUENCE [LARGE SCALE GENOMIC DNA]</scope>
    <source>
        <strain evidence="10 11">MAFF 305830</strain>
    </source>
</reference>
<organism evidence="10 11">
    <name type="scientific">Serendipita vermifera MAFF 305830</name>
    <dbReference type="NCBI Taxonomy" id="933852"/>
    <lineage>
        <taxon>Eukaryota</taxon>
        <taxon>Fungi</taxon>
        <taxon>Dikarya</taxon>
        <taxon>Basidiomycota</taxon>
        <taxon>Agaricomycotina</taxon>
        <taxon>Agaricomycetes</taxon>
        <taxon>Sebacinales</taxon>
        <taxon>Serendipitaceae</taxon>
        <taxon>Serendipita</taxon>
    </lineage>
</organism>
<comment type="similarity">
    <text evidence="5">Belongs to the PUF3 family.</text>
</comment>
<evidence type="ECO:0000256" key="8">
    <source>
        <dbReference type="SAM" id="MobiDB-lite"/>
    </source>
</evidence>
<dbReference type="PROSITE" id="PS50302">
    <property type="entry name" value="PUM"/>
    <property type="match status" value="7"/>
</dbReference>
<dbReference type="InterPro" id="IPR001313">
    <property type="entry name" value="Pumilio_RNA-bd_rpt"/>
</dbReference>
<feature type="domain" description="PUM-HD" evidence="9">
    <location>
        <begin position="310"/>
        <end position="652"/>
    </location>
</feature>
<comment type="subcellular location">
    <subcellularLocation>
        <location evidence="1">Cytoplasm</location>
    </subcellularLocation>
</comment>
<dbReference type="Gene3D" id="1.25.10.10">
    <property type="entry name" value="Leucine-rich Repeat Variant"/>
    <property type="match status" value="1"/>
</dbReference>
<dbReference type="InterPro" id="IPR033712">
    <property type="entry name" value="Pumilio_RNA-bd"/>
</dbReference>
<dbReference type="SMART" id="SM00025">
    <property type="entry name" value="Pumilio"/>
    <property type="match status" value="8"/>
</dbReference>
<dbReference type="PROSITE" id="PS50303">
    <property type="entry name" value="PUM_HD"/>
    <property type="match status" value="1"/>
</dbReference>
<evidence type="ECO:0000256" key="6">
    <source>
        <dbReference type="ARBA" id="ARBA00081811"/>
    </source>
</evidence>
<reference evidence="11" key="2">
    <citation type="submission" date="2015-01" db="EMBL/GenBank/DDBJ databases">
        <title>Evolutionary Origins and Diversification of the Mycorrhizal Mutualists.</title>
        <authorList>
            <consortium name="DOE Joint Genome Institute"/>
            <consortium name="Mycorrhizal Genomics Consortium"/>
            <person name="Kohler A."/>
            <person name="Kuo A."/>
            <person name="Nagy L.G."/>
            <person name="Floudas D."/>
            <person name="Copeland A."/>
            <person name="Barry K.W."/>
            <person name="Cichocki N."/>
            <person name="Veneault-Fourrey C."/>
            <person name="LaButti K."/>
            <person name="Lindquist E.A."/>
            <person name="Lipzen A."/>
            <person name="Lundell T."/>
            <person name="Morin E."/>
            <person name="Murat C."/>
            <person name="Riley R."/>
            <person name="Ohm R."/>
            <person name="Sun H."/>
            <person name="Tunlid A."/>
            <person name="Henrissat B."/>
            <person name="Grigoriev I.V."/>
            <person name="Hibbett D.S."/>
            <person name="Martin F."/>
        </authorList>
    </citation>
    <scope>NUCLEOTIDE SEQUENCE [LARGE SCALE GENOMIC DNA]</scope>
    <source>
        <strain evidence="11">MAFF 305830</strain>
    </source>
</reference>
<feature type="repeat" description="Pumilio" evidence="7">
    <location>
        <begin position="474"/>
        <end position="509"/>
    </location>
</feature>
<sequence length="686" mass="75797">MAEPSPVIYPSLYAQRDNQDASKYSTPPSTAKTSLYESESPLGAHSSTTSSRLSGSYEPSQVSSIVDELNSDMAQMKMGESATTHHPAHSSQRPYLPGLILPSNMPTPTHHAHRPNTIHAPYSNFHSYPNYFPVAGSPVLREHPTYSYGPIFAATREPVPAPQPSFPSPIHYNSPPPVHAAPYHPDMPRRASVGVYYNYEFGASTPLSPVSPYGYHHHTVSPPMVLMPTPSQPYPASPPLMPAPATRQVRPLVSSPLRPLGAAPSSSSNAAGNRRQAPSLFSSASTFGHQASLLANRAHRRDQRDTQTLPRSGLLSDFKNHKLKRYELKDVFGHCVEFSADQHGSRFIQQQFDHADPAERQVVFEEIVPAHTLPLMKDVFGNYVIQKLFEYSTPLQRDLLCDVMEGNILSLSLDMYGCRVVQKAIDCGSVQQQSAIVAELNGHILQCVKDSNGNHVIQKLLERVTSERMTFIHAFTTNVYNLATHPYGCRVLQRCFEYSSQEQITPLLEELHQNALALMQDQFGNYVVQFVLERGYAADRERLVDAVRGQVLLLSRHKFASNVCEKAIAAADSARKRLIVEEMLAPGSNGVIPVSLMMKDQYANYVLQKAINLVDKDLSDALVAVVLPQLVSMRRHPGSHNSKQLTSIERLLKEKGVSVESCPPLHLAVSTPVSRDDEPKSGSPTP</sequence>
<proteinExistence type="inferred from homology"/>
<dbReference type="GO" id="GO:0000288">
    <property type="term" value="P:nuclear-transcribed mRNA catabolic process, deadenylation-dependent decay"/>
    <property type="evidence" value="ECO:0007669"/>
    <property type="project" value="TreeGrafter"/>
</dbReference>
<dbReference type="CDD" id="cd07920">
    <property type="entry name" value="Pumilio"/>
    <property type="match status" value="1"/>
</dbReference>
<feature type="repeat" description="Pumilio" evidence="7">
    <location>
        <begin position="330"/>
        <end position="365"/>
    </location>
</feature>
<evidence type="ECO:0000256" key="1">
    <source>
        <dbReference type="ARBA" id="ARBA00004496"/>
    </source>
</evidence>
<dbReference type="InterPro" id="IPR016024">
    <property type="entry name" value="ARM-type_fold"/>
</dbReference>
<dbReference type="EMBL" id="KN824284">
    <property type="protein sequence ID" value="KIM30547.1"/>
    <property type="molecule type" value="Genomic_DNA"/>
</dbReference>
<feature type="compositionally biased region" description="Low complexity" evidence="8">
    <location>
        <begin position="261"/>
        <end position="273"/>
    </location>
</feature>
<keyword evidence="4" id="KW-0694">RNA-binding</keyword>
<accession>A0A0C2XNJ9</accession>
<protein>
    <recommendedName>
        <fullName evidence="6">Pumilio homology domain family member 3</fullName>
    </recommendedName>
</protein>
<evidence type="ECO:0000256" key="5">
    <source>
        <dbReference type="ARBA" id="ARBA00060736"/>
    </source>
</evidence>
<dbReference type="InterPro" id="IPR011989">
    <property type="entry name" value="ARM-like"/>
</dbReference>
<dbReference type="InterPro" id="IPR033133">
    <property type="entry name" value="PUM-HD"/>
</dbReference>
<feature type="repeat" description="Pumilio" evidence="7">
    <location>
        <begin position="402"/>
        <end position="438"/>
    </location>
</feature>
<feature type="region of interest" description="Disordered" evidence="8">
    <location>
        <begin position="255"/>
        <end position="276"/>
    </location>
</feature>
<feature type="repeat" description="Pumilio" evidence="7">
    <location>
        <begin position="510"/>
        <end position="545"/>
    </location>
</feature>
<dbReference type="FunFam" id="1.25.10.10:FF:000004">
    <property type="entry name" value="Pumilio homolog 1 isoform 2"/>
    <property type="match status" value="1"/>
</dbReference>
<feature type="compositionally biased region" description="Low complexity" evidence="8">
    <location>
        <begin position="46"/>
        <end position="56"/>
    </location>
</feature>
<dbReference type="HOGENOM" id="CLU_004017_6_2_1"/>
<evidence type="ECO:0000313" key="11">
    <source>
        <dbReference type="Proteomes" id="UP000054097"/>
    </source>
</evidence>
<evidence type="ECO:0000256" key="7">
    <source>
        <dbReference type="PROSITE-ProRule" id="PRU00317"/>
    </source>
</evidence>
<keyword evidence="3" id="KW-0677">Repeat</keyword>
<dbReference type="GO" id="GO:0003730">
    <property type="term" value="F:mRNA 3'-UTR binding"/>
    <property type="evidence" value="ECO:0007669"/>
    <property type="project" value="TreeGrafter"/>
</dbReference>
<dbReference type="STRING" id="933852.A0A0C2XNJ9"/>
<evidence type="ECO:0000256" key="4">
    <source>
        <dbReference type="ARBA" id="ARBA00022884"/>
    </source>
</evidence>
<dbReference type="PANTHER" id="PTHR12537">
    <property type="entry name" value="RNA BINDING PROTEIN PUMILIO-RELATED"/>
    <property type="match status" value="1"/>
</dbReference>
<name>A0A0C2XNJ9_SERVB</name>
<gene>
    <name evidence="10" type="ORF">M408DRAFT_15518</name>
</gene>
<evidence type="ECO:0000313" key="10">
    <source>
        <dbReference type="EMBL" id="KIM30547.1"/>
    </source>
</evidence>
<dbReference type="OrthoDB" id="668540at2759"/>
<dbReference type="Pfam" id="PF00806">
    <property type="entry name" value="PUF"/>
    <property type="match status" value="8"/>
</dbReference>
<feature type="repeat" description="Pumilio" evidence="7">
    <location>
        <begin position="439"/>
        <end position="472"/>
    </location>
</feature>
<evidence type="ECO:0000256" key="2">
    <source>
        <dbReference type="ARBA" id="ARBA00022490"/>
    </source>
</evidence>
<keyword evidence="2" id="KW-0963">Cytoplasm</keyword>
<evidence type="ECO:0000256" key="3">
    <source>
        <dbReference type="ARBA" id="ARBA00022737"/>
    </source>
</evidence>
<dbReference type="AlphaFoldDB" id="A0A0C2XNJ9"/>
<feature type="repeat" description="Pumilio" evidence="7">
    <location>
        <begin position="546"/>
        <end position="581"/>
    </location>
</feature>
<dbReference type="SUPFAM" id="SSF48371">
    <property type="entry name" value="ARM repeat"/>
    <property type="match status" value="1"/>
</dbReference>
<feature type="compositionally biased region" description="Polar residues" evidence="8">
    <location>
        <begin position="21"/>
        <end position="37"/>
    </location>
</feature>
<dbReference type="Proteomes" id="UP000054097">
    <property type="component" value="Unassembled WGS sequence"/>
</dbReference>
<keyword evidence="11" id="KW-1185">Reference proteome</keyword>
<dbReference type="GO" id="GO:0005737">
    <property type="term" value="C:cytoplasm"/>
    <property type="evidence" value="ECO:0007669"/>
    <property type="project" value="UniProtKB-SubCell"/>
</dbReference>
<feature type="region of interest" description="Disordered" evidence="8">
    <location>
        <begin position="1"/>
        <end position="63"/>
    </location>
</feature>
<evidence type="ECO:0000259" key="9">
    <source>
        <dbReference type="PROSITE" id="PS50303"/>
    </source>
</evidence>